<name>A0A6J4HRJ6_9ACTN</name>
<dbReference type="SUPFAM" id="SSF55961">
    <property type="entry name" value="Bet v1-like"/>
    <property type="match status" value="1"/>
</dbReference>
<dbReference type="AlphaFoldDB" id="A0A6J4HRJ6"/>
<comment type="similarity">
    <text evidence="1">Belongs to the AHA1 family.</text>
</comment>
<proteinExistence type="inferred from homology"/>
<protein>
    <recommendedName>
        <fullName evidence="3">Activator of Hsp90 ATPase homologue 1/2-like C-terminal domain-containing protein</fullName>
    </recommendedName>
</protein>
<dbReference type="InterPro" id="IPR023393">
    <property type="entry name" value="START-like_dom_sf"/>
</dbReference>
<accession>A0A6J4HRJ6</accession>
<organism evidence="4">
    <name type="scientific">uncultured Blastococcus sp</name>
    <dbReference type="NCBI Taxonomy" id="217144"/>
    <lineage>
        <taxon>Bacteria</taxon>
        <taxon>Bacillati</taxon>
        <taxon>Actinomycetota</taxon>
        <taxon>Actinomycetes</taxon>
        <taxon>Geodermatophilales</taxon>
        <taxon>Geodermatophilaceae</taxon>
        <taxon>Blastococcus</taxon>
        <taxon>environmental samples</taxon>
    </lineage>
</organism>
<evidence type="ECO:0000313" key="4">
    <source>
        <dbReference type="EMBL" id="CAA9231804.1"/>
    </source>
</evidence>
<dbReference type="EMBL" id="CADCTI010000100">
    <property type="protein sequence ID" value="CAA9231804.1"/>
    <property type="molecule type" value="Genomic_DNA"/>
</dbReference>
<evidence type="ECO:0000256" key="2">
    <source>
        <dbReference type="SAM" id="MobiDB-lite"/>
    </source>
</evidence>
<evidence type="ECO:0000259" key="3">
    <source>
        <dbReference type="Pfam" id="PF08327"/>
    </source>
</evidence>
<dbReference type="InterPro" id="IPR013538">
    <property type="entry name" value="ASHA1/2-like_C"/>
</dbReference>
<dbReference type="Pfam" id="PF08327">
    <property type="entry name" value="AHSA1"/>
    <property type="match status" value="1"/>
</dbReference>
<feature type="domain" description="Activator of Hsp90 ATPase homologue 1/2-like C-terminal" evidence="3">
    <location>
        <begin position="15"/>
        <end position="134"/>
    </location>
</feature>
<feature type="region of interest" description="Disordered" evidence="2">
    <location>
        <begin position="138"/>
        <end position="160"/>
    </location>
</feature>
<sequence>MSGSSFTTSFTVDRTPEQVFDAVVDVRGWWMTTIDGDARAVGDEFSFRVPEVHSCTMRVTELVPGQKVVWQVVANHMSFIEDQSEWLGTEIRFELSPKDGGTELRFTHDGLVPTYECFDICRNAWTFYVGQSLRSLAVTGEGEPSDPDTLTLGAEAARVS</sequence>
<evidence type="ECO:0000256" key="1">
    <source>
        <dbReference type="ARBA" id="ARBA00006817"/>
    </source>
</evidence>
<dbReference type="Gene3D" id="3.30.530.20">
    <property type="match status" value="1"/>
</dbReference>
<dbReference type="CDD" id="cd07814">
    <property type="entry name" value="SRPBCC_CalC_Aha1-like"/>
    <property type="match status" value="1"/>
</dbReference>
<reference evidence="4" key="1">
    <citation type="submission" date="2020-02" db="EMBL/GenBank/DDBJ databases">
        <authorList>
            <person name="Meier V. D."/>
        </authorList>
    </citation>
    <scope>NUCLEOTIDE SEQUENCE</scope>
    <source>
        <strain evidence="4">AVDCRST_MAG57</strain>
    </source>
</reference>
<gene>
    <name evidence="4" type="ORF">AVDCRST_MAG57-1860</name>
</gene>